<reference evidence="1" key="1">
    <citation type="submission" date="2021-06" db="EMBL/GenBank/DDBJ databases">
        <authorList>
            <person name="Kallberg Y."/>
            <person name="Tangrot J."/>
            <person name="Rosling A."/>
        </authorList>
    </citation>
    <scope>NUCLEOTIDE SEQUENCE</scope>
    <source>
        <strain evidence="1">MA461A</strain>
    </source>
</reference>
<keyword evidence="2" id="KW-1185">Reference proteome</keyword>
<feature type="non-terminal residue" evidence="1">
    <location>
        <position position="1"/>
    </location>
</feature>
<dbReference type="Proteomes" id="UP000789920">
    <property type="component" value="Unassembled WGS sequence"/>
</dbReference>
<proteinExistence type="predicted"/>
<dbReference type="EMBL" id="CAJVQC010074579">
    <property type="protein sequence ID" value="CAG8813149.1"/>
    <property type="molecule type" value="Genomic_DNA"/>
</dbReference>
<accession>A0ACA9RY95</accession>
<evidence type="ECO:0000313" key="2">
    <source>
        <dbReference type="Proteomes" id="UP000789920"/>
    </source>
</evidence>
<sequence>YLEQVSKSVSTICSAMQPARNPVDNSNIKIHIEYFRQDIKECYNLLATKMRNTDDYKNTPAVHDRCHGITLYMPLFISIRDLKDTIVSRLNQKKNENLIEEFLIPSEQWIALQFYPKNP</sequence>
<organism evidence="1 2">
    <name type="scientific">Racocetra persica</name>
    <dbReference type="NCBI Taxonomy" id="160502"/>
    <lineage>
        <taxon>Eukaryota</taxon>
        <taxon>Fungi</taxon>
        <taxon>Fungi incertae sedis</taxon>
        <taxon>Mucoromycota</taxon>
        <taxon>Glomeromycotina</taxon>
        <taxon>Glomeromycetes</taxon>
        <taxon>Diversisporales</taxon>
        <taxon>Gigasporaceae</taxon>
        <taxon>Racocetra</taxon>
    </lineage>
</organism>
<protein>
    <submittedName>
        <fullName evidence="1">19608_t:CDS:1</fullName>
    </submittedName>
</protein>
<name>A0ACA9RY95_9GLOM</name>
<evidence type="ECO:0000313" key="1">
    <source>
        <dbReference type="EMBL" id="CAG8813149.1"/>
    </source>
</evidence>
<comment type="caution">
    <text evidence="1">The sequence shown here is derived from an EMBL/GenBank/DDBJ whole genome shotgun (WGS) entry which is preliminary data.</text>
</comment>
<gene>
    <name evidence="1" type="ORF">RPERSI_LOCUS23698</name>
</gene>